<evidence type="ECO:0000256" key="2">
    <source>
        <dbReference type="SAM" id="Phobius"/>
    </source>
</evidence>
<evidence type="ECO:0000256" key="1">
    <source>
        <dbReference type="SAM" id="MobiDB-lite"/>
    </source>
</evidence>
<keyword evidence="2" id="KW-0472">Membrane</keyword>
<feature type="compositionally biased region" description="Basic and acidic residues" evidence="1">
    <location>
        <begin position="123"/>
        <end position="144"/>
    </location>
</feature>
<feature type="transmembrane region" description="Helical" evidence="2">
    <location>
        <begin position="32"/>
        <end position="65"/>
    </location>
</feature>
<protein>
    <submittedName>
        <fullName evidence="3">Uncharacterized protein</fullName>
    </submittedName>
</protein>
<name>A0A8T0GC19_CERPU</name>
<comment type="caution">
    <text evidence="3">The sequence shown here is derived from an EMBL/GenBank/DDBJ whole genome shotgun (WGS) entry which is preliminary data.</text>
</comment>
<evidence type="ECO:0000313" key="3">
    <source>
        <dbReference type="EMBL" id="KAG0555388.1"/>
    </source>
</evidence>
<feature type="transmembrane region" description="Helical" evidence="2">
    <location>
        <begin position="71"/>
        <end position="91"/>
    </location>
</feature>
<dbReference type="Proteomes" id="UP000822688">
    <property type="component" value="Chromosome 12"/>
</dbReference>
<gene>
    <name evidence="3" type="ORF">KC19_12G165500</name>
</gene>
<proteinExistence type="predicted"/>
<keyword evidence="2" id="KW-0812">Transmembrane</keyword>
<keyword evidence="4" id="KW-1185">Reference proteome</keyword>
<sequence>MLFGAGDGHFKPSHCHCHRHRHRHRHRHCHRFCVCVAVALGLPLPLPLLLFFSFLHLLCLTLLYSAPRAPGTFLTLPAFLSFFLSFFSLLSRQVHRLHFSRNAISWLRGHAKLPRTRSAIAGRQRDRDSQRDTHTERERQIDRV</sequence>
<keyword evidence="2" id="KW-1133">Transmembrane helix</keyword>
<evidence type="ECO:0000313" key="4">
    <source>
        <dbReference type="Proteomes" id="UP000822688"/>
    </source>
</evidence>
<reference evidence="3" key="1">
    <citation type="submission" date="2020-06" db="EMBL/GenBank/DDBJ databases">
        <title>WGS assembly of Ceratodon purpureus strain R40.</title>
        <authorList>
            <person name="Carey S.B."/>
            <person name="Jenkins J."/>
            <person name="Shu S."/>
            <person name="Lovell J.T."/>
            <person name="Sreedasyam A."/>
            <person name="Maumus F."/>
            <person name="Tiley G.P."/>
            <person name="Fernandez-Pozo N."/>
            <person name="Barry K."/>
            <person name="Chen C."/>
            <person name="Wang M."/>
            <person name="Lipzen A."/>
            <person name="Daum C."/>
            <person name="Saski C.A."/>
            <person name="Payton A.C."/>
            <person name="Mcbreen J.C."/>
            <person name="Conrad R.E."/>
            <person name="Kollar L.M."/>
            <person name="Olsson S."/>
            <person name="Huttunen S."/>
            <person name="Landis J.B."/>
            <person name="Wickett N.J."/>
            <person name="Johnson M.G."/>
            <person name="Rensing S.A."/>
            <person name="Grimwood J."/>
            <person name="Schmutz J."/>
            <person name="Mcdaniel S.F."/>
        </authorList>
    </citation>
    <scope>NUCLEOTIDE SEQUENCE</scope>
    <source>
        <strain evidence="3">R40</strain>
    </source>
</reference>
<organism evidence="3 4">
    <name type="scientific">Ceratodon purpureus</name>
    <name type="common">Fire moss</name>
    <name type="synonym">Dicranum purpureum</name>
    <dbReference type="NCBI Taxonomy" id="3225"/>
    <lineage>
        <taxon>Eukaryota</taxon>
        <taxon>Viridiplantae</taxon>
        <taxon>Streptophyta</taxon>
        <taxon>Embryophyta</taxon>
        <taxon>Bryophyta</taxon>
        <taxon>Bryophytina</taxon>
        <taxon>Bryopsida</taxon>
        <taxon>Dicranidae</taxon>
        <taxon>Pseudoditrichales</taxon>
        <taxon>Ditrichaceae</taxon>
        <taxon>Ceratodon</taxon>
    </lineage>
</organism>
<feature type="region of interest" description="Disordered" evidence="1">
    <location>
        <begin position="118"/>
        <end position="144"/>
    </location>
</feature>
<dbReference type="AlphaFoldDB" id="A0A8T0GC19"/>
<accession>A0A8T0GC19</accession>
<dbReference type="EMBL" id="CM026433">
    <property type="protein sequence ID" value="KAG0555388.1"/>
    <property type="molecule type" value="Genomic_DNA"/>
</dbReference>